<organism evidence="2 3">
    <name type="scientific">Paenibacillus arenilitoris</name>
    <dbReference type="NCBI Taxonomy" id="2772299"/>
    <lineage>
        <taxon>Bacteria</taxon>
        <taxon>Bacillati</taxon>
        <taxon>Bacillota</taxon>
        <taxon>Bacilli</taxon>
        <taxon>Bacillales</taxon>
        <taxon>Paenibacillaceae</taxon>
        <taxon>Paenibacillus</taxon>
    </lineage>
</organism>
<evidence type="ECO:0000313" key="3">
    <source>
        <dbReference type="Proteomes" id="UP000632125"/>
    </source>
</evidence>
<comment type="caution">
    <text evidence="2">The sequence shown here is derived from an EMBL/GenBank/DDBJ whole genome shotgun (WGS) entry which is preliminary data.</text>
</comment>
<evidence type="ECO:0000313" key="2">
    <source>
        <dbReference type="EMBL" id="MBD2868298.1"/>
    </source>
</evidence>
<evidence type="ECO:0000256" key="1">
    <source>
        <dbReference type="SAM" id="Phobius"/>
    </source>
</evidence>
<protein>
    <submittedName>
        <fullName evidence="2">Uncharacterized protein</fullName>
    </submittedName>
</protein>
<keyword evidence="1" id="KW-1133">Transmembrane helix</keyword>
<reference evidence="2" key="1">
    <citation type="submission" date="2020-09" db="EMBL/GenBank/DDBJ databases">
        <title>A novel bacterium of genus Paenibacillus, isolated from South China Sea.</title>
        <authorList>
            <person name="Huang H."/>
            <person name="Mo K."/>
            <person name="Hu Y."/>
        </authorList>
    </citation>
    <scope>NUCLEOTIDE SEQUENCE</scope>
    <source>
        <strain evidence="2">IB182493</strain>
    </source>
</reference>
<keyword evidence="1" id="KW-0812">Transmembrane</keyword>
<dbReference type="Proteomes" id="UP000632125">
    <property type="component" value="Unassembled WGS sequence"/>
</dbReference>
<accession>A0A927CKK8</accession>
<feature type="transmembrane region" description="Helical" evidence="1">
    <location>
        <begin position="80"/>
        <end position="100"/>
    </location>
</feature>
<feature type="transmembrane region" description="Helical" evidence="1">
    <location>
        <begin position="50"/>
        <end position="68"/>
    </location>
</feature>
<dbReference type="RefSeq" id="WP_190859478.1">
    <property type="nucleotide sequence ID" value="NZ_JACXIY010000008.1"/>
</dbReference>
<dbReference type="EMBL" id="JACXIY010000008">
    <property type="protein sequence ID" value="MBD2868298.1"/>
    <property type="molecule type" value="Genomic_DNA"/>
</dbReference>
<sequence>MVKRIDFKALSIGVLIFAFCSIAAGFLLAAALAELSIQTGYELMTDKSELALEFLLAWFSVFWAGYYAQKTARKPGPDHSLLLGAILFAYHLIGTISAGFDPEGDPFVLNIAYDGSIVLFSLLGGKFARRERNKKEAVTVDIQK</sequence>
<proteinExistence type="predicted"/>
<feature type="transmembrane region" description="Helical" evidence="1">
    <location>
        <begin position="106"/>
        <end position="125"/>
    </location>
</feature>
<gene>
    <name evidence="2" type="ORF">IDH41_06910</name>
</gene>
<keyword evidence="3" id="KW-1185">Reference proteome</keyword>
<name>A0A927CKK8_9BACL</name>
<feature type="transmembrane region" description="Helical" evidence="1">
    <location>
        <begin position="12"/>
        <end position="30"/>
    </location>
</feature>
<keyword evidence="1" id="KW-0472">Membrane</keyword>
<dbReference type="AlphaFoldDB" id="A0A927CKK8"/>